<dbReference type="EMBL" id="JAWXXV010000001">
    <property type="protein sequence ID" value="MDX5985734.1"/>
    <property type="molecule type" value="Genomic_DNA"/>
</dbReference>
<dbReference type="RefSeq" id="WP_010407494.1">
    <property type="nucleotide sequence ID" value="NZ_JAWXXV010000001.1"/>
</dbReference>
<feature type="region of interest" description="Disordered" evidence="5">
    <location>
        <begin position="61"/>
        <end position="85"/>
    </location>
</feature>
<evidence type="ECO:0000259" key="7">
    <source>
        <dbReference type="Pfam" id="PF05193"/>
    </source>
</evidence>
<dbReference type="InterPro" id="IPR001431">
    <property type="entry name" value="Pept_M16_Zn_BS"/>
</dbReference>
<gene>
    <name evidence="8" type="ORF">SIL82_15885</name>
</gene>
<feature type="compositionally biased region" description="Polar residues" evidence="5">
    <location>
        <begin position="68"/>
        <end position="80"/>
    </location>
</feature>
<dbReference type="Pfam" id="PF05193">
    <property type="entry name" value="Peptidase_M16_C"/>
    <property type="match status" value="2"/>
</dbReference>
<name>A0ABU4PQP8_9SPHN</name>
<proteinExistence type="inferred from homology"/>
<feature type="domain" description="Peptidase M16 C-terminal" evidence="7">
    <location>
        <begin position="280"/>
        <end position="456"/>
    </location>
</feature>
<dbReference type="InterPro" id="IPR011249">
    <property type="entry name" value="Metalloenz_LuxS/M16"/>
</dbReference>
<protein>
    <submittedName>
        <fullName evidence="8">Insulinase family protein</fullName>
    </submittedName>
</protein>
<dbReference type="InterPro" id="IPR050361">
    <property type="entry name" value="MPP/UQCRC_Complex"/>
</dbReference>
<keyword evidence="3" id="KW-0378">Hydrolase</keyword>
<evidence type="ECO:0000256" key="5">
    <source>
        <dbReference type="SAM" id="MobiDB-lite"/>
    </source>
</evidence>
<keyword evidence="3" id="KW-0645">Protease</keyword>
<dbReference type="Gene3D" id="3.30.830.10">
    <property type="entry name" value="Metalloenzyme, LuxS/M16 peptidase-like"/>
    <property type="match status" value="3"/>
</dbReference>
<evidence type="ECO:0000256" key="2">
    <source>
        <dbReference type="ARBA" id="ARBA00007261"/>
    </source>
</evidence>
<feature type="domain" description="Peptidase M16 N-terminal" evidence="6">
    <location>
        <begin position="131"/>
        <end position="266"/>
    </location>
</feature>
<reference evidence="8 9" key="1">
    <citation type="submission" date="2023-11" db="EMBL/GenBank/DDBJ databases">
        <title>MicrobeMod: A computational toolkit for identifying prokaryotic methylation and restriction-modification with nanopore sequencing.</title>
        <authorList>
            <person name="Crits-Christoph A."/>
            <person name="Kang S.C."/>
            <person name="Lee H."/>
            <person name="Ostrov N."/>
        </authorList>
    </citation>
    <scope>NUCLEOTIDE SEQUENCE [LARGE SCALE GENOMIC DNA]</scope>
    <source>
        <strain evidence="8 9">ATCC 14820</strain>
    </source>
</reference>
<organism evidence="8 9">
    <name type="scientific">Sphingomonas echinoides</name>
    <dbReference type="NCBI Taxonomy" id="59803"/>
    <lineage>
        <taxon>Bacteria</taxon>
        <taxon>Pseudomonadati</taxon>
        <taxon>Pseudomonadota</taxon>
        <taxon>Alphaproteobacteria</taxon>
        <taxon>Sphingomonadales</taxon>
        <taxon>Sphingomonadaceae</taxon>
        <taxon>Sphingomonas</taxon>
    </lineage>
</organism>
<feature type="domain" description="Peptidase M16 C-terminal" evidence="7">
    <location>
        <begin position="760"/>
        <end position="934"/>
    </location>
</feature>
<evidence type="ECO:0000313" key="8">
    <source>
        <dbReference type="EMBL" id="MDX5985734.1"/>
    </source>
</evidence>
<comment type="cofactor">
    <cofactor evidence="1">
        <name>Zn(2+)</name>
        <dbReference type="ChEBI" id="CHEBI:29105"/>
    </cofactor>
</comment>
<dbReference type="InterPro" id="IPR011765">
    <property type="entry name" value="Pept_M16_N"/>
</dbReference>
<dbReference type="InterPro" id="IPR007863">
    <property type="entry name" value="Peptidase_M16_C"/>
</dbReference>
<comment type="caution">
    <text evidence="8">The sequence shown here is derived from an EMBL/GenBank/DDBJ whole genome shotgun (WGS) entry which is preliminary data.</text>
</comment>
<dbReference type="Pfam" id="PF00675">
    <property type="entry name" value="Peptidase_M16"/>
    <property type="match status" value="1"/>
</dbReference>
<comment type="similarity">
    <text evidence="2 4">Belongs to the peptidase M16 family.</text>
</comment>
<evidence type="ECO:0000256" key="4">
    <source>
        <dbReference type="RuleBase" id="RU004447"/>
    </source>
</evidence>
<evidence type="ECO:0000313" key="9">
    <source>
        <dbReference type="Proteomes" id="UP001279660"/>
    </source>
</evidence>
<dbReference type="PROSITE" id="PS00143">
    <property type="entry name" value="INSULINASE"/>
    <property type="match status" value="1"/>
</dbReference>
<dbReference type="PANTHER" id="PTHR11851">
    <property type="entry name" value="METALLOPROTEASE"/>
    <property type="match status" value="1"/>
</dbReference>
<sequence>MSGIGNAASPNAILGQAYIGCRWRMRVRRAIVTGMIVYSRTARLALLAFLTIGAAPQHSVRAPESRADAQQATPSSSTDATDGRPGAAIASRAAWLYKGSDITPDPAWHFGVLKNGLRYAVRKNGVPPGQISVRVRIDAGSLYEKDGERGFAHMIEHLSFRGSEYVPDGEAKRIWQRMGTTFGSDTNAQTTPTQTVYKLDLPSATDAGIDESLHILAGMVSKPNITPQALNAERPAVLAEQREAPGPQVRVIDALNATFFAGQPLADRSPIGHVAELEAATAETVKAFHDRWYRPERALVVIAGDFDPAKLELMVAKNFADWKGTGPNPADPDFGVPDPKQITTKAVVEPGIPTRIEMAILRPWRYNDDTVLFNQKRLADSTALAVINRRLETRARSGGSFIAAAVRLDDPSRSANGTFVTILPVGSAWEPALKDVRAVIADAQASPPTKAEIERELAEERIAFKTLVDTYRAEAGSKEADDMVQALDIRETTTAPSTIQKVFEDAEKKGFFAPDKILASTRRLFQGSATRALISTPVAEPGVETKLAGALKVDVKGLAGKRVKQGKVTFDALPKLGAPATIVSHTPIKEFDMQEYTLSNGVRVLIYPTTSEDSRVYVRVRFGGGYNALPTDRETAAWAAGLALTAGGIGKLNQGDLDELTSGRRIGLDFGIDEDAFTYNAMTSPTDLGDQLRLMAAALSAPAWDPAPVLRARAVAISGYPSSNSSPEGVLSRDLERLLHDGDPRWGNPSLAAITATTPQSFRALWEPLLKTGPIEVMVFGDIKADAAIAAVQKTLGALPPRAVPTGVVVPPVRFPAHNLQPVVRTHDGPDNQAAAVIAWPTGGGVAGATESRRLDVLAAIFSDRLFDRLRSQAGASYSPNVSSSWPTGTPSGGRIMAIGQVAPDNIPLFFKLSREIAAELVAKPVDEDELKRTIGPMQQSIMRQSTGNQFWMNQLDGATYDPARIAALTHLYSDISSMTAADLQATAAKYLRPDRDWTMQVVPKAK</sequence>
<keyword evidence="3" id="KW-0482">Metalloprotease</keyword>
<evidence type="ECO:0000256" key="1">
    <source>
        <dbReference type="ARBA" id="ARBA00001947"/>
    </source>
</evidence>
<evidence type="ECO:0000256" key="3">
    <source>
        <dbReference type="ARBA" id="ARBA00023049"/>
    </source>
</evidence>
<evidence type="ECO:0000259" key="6">
    <source>
        <dbReference type="Pfam" id="PF00675"/>
    </source>
</evidence>
<keyword evidence="9" id="KW-1185">Reference proteome</keyword>
<dbReference type="SUPFAM" id="SSF63411">
    <property type="entry name" value="LuxS/MPP-like metallohydrolase"/>
    <property type="match status" value="3"/>
</dbReference>
<dbReference type="Proteomes" id="UP001279660">
    <property type="component" value="Unassembled WGS sequence"/>
</dbReference>
<accession>A0ABU4PQP8</accession>
<dbReference type="PANTHER" id="PTHR11851:SF49">
    <property type="entry name" value="MITOCHONDRIAL-PROCESSING PEPTIDASE SUBUNIT ALPHA"/>
    <property type="match status" value="1"/>
</dbReference>